<evidence type="ECO:0000256" key="4">
    <source>
        <dbReference type="ARBA" id="ARBA00022989"/>
    </source>
</evidence>
<dbReference type="InterPro" id="IPR043203">
    <property type="entry name" value="VGCC_Ca_Na"/>
</dbReference>
<dbReference type="EMBL" id="CAUJNA010000412">
    <property type="protein sequence ID" value="CAJ1376663.1"/>
    <property type="molecule type" value="Genomic_DNA"/>
</dbReference>
<evidence type="ECO:0000313" key="9">
    <source>
        <dbReference type="EMBL" id="CAJ1376663.1"/>
    </source>
</evidence>
<dbReference type="GO" id="GO:0005509">
    <property type="term" value="F:calcium ion binding"/>
    <property type="evidence" value="ECO:0007669"/>
    <property type="project" value="InterPro"/>
</dbReference>
<feature type="compositionally biased region" description="Polar residues" evidence="6">
    <location>
        <begin position="80"/>
        <end position="97"/>
    </location>
</feature>
<sequence>MQDGNSNLGQKQSDIVGILQEELRAHLDALTTQVRAIVSQELETSTARWDGLLCSHLFGPLAKPWETHTLGVPRHESESDVSSENSGQREAASQATSKPCWAHASEGSSRPRDLKVSEPTRRCSSATLDPKGCSTTADLRHSLLHSIAELDANTGSPLNRRLRKSVTALMVTLPPPLHRRSTWLSTSEEPRSGLQRVRVHCQKRIVETNLFESVVIFMICFNTVMIGVSCDWNLTHLNEPEPTAFQVLERCFAAVFALELVLRIFAYGWQFFWRSDWQWNWFDLTIVSLQLFEEVSSISRSKSEDGEMNLSSSSSAIRIIRMFRLLRILRIVRLLRFIQELRSMLLSILSTLRALGWTMVLLVMIIYAAGVFFAQFIIDAAAGNSNIMTEKPELKFYFADLLRTMLSLYQSMTGGLSWDDALRPLEEAAGGWLAVPYALYVAFVVLALTNIATGMFVQASLGAHERQREKEIRKQLRHLFRTADLNRDGDLTWEEFARFLDNEEQSRYFLNCLCMDAREAKGLFLLLDINETGRVSFEELLDGVLRLRGSAQAIDLATLMYCNKRMLTWLRERLNTLQESVDALSGVPPAPQKRKVSVYASWNEVMTKVAED</sequence>
<dbReference type="SUPFAM" id="SSF81324">
    <property type="entry name" value="Voltage-gated potassium channels"/>
    <property type="match status" value="1"/>
</dbReference>
<keyword evidence="3" id="KW-0106">Calcium</keyword>
<dbReference type="InterPro" id="IPR011992">
    <property type="entry name" value="EF-hand-dom_pair"/>
</dbReference>
<evidence type="ECO:0000256" key="2">
    <source>
        <dbReference type="ARBA" id="ARBA00022692"/>
    </source>
</evidence>
<dbReference type="InterPro" id="IPR002048">
    <property type="entry name" value="EF_hand_dom"/>
</dbReference>
<evidence type="ECO:0000313" key="10">
    <source>
        <dbReference type="Proteomes" id="UP001178507"/>
    </source>
</evidence>
<feature type="domain" description="EF-hand" evidence="8">
    <location>
        <begin position="471"/>
        <end position="506"/>
    </location>
</feature>
<dbReference type="PROSITE" id="PS50222">
    <property type="entry name" value="EF_HAND_2"/>
    <property type="match status" value="2"/>
</dbReference>
<dbReference type="CDD" id="cd00051">
    <property type="entry name" value="EFh"/>
    <property type="match status" value="1"/>
</dbReference>
<dbReference type="Proteomes" id="UP001178507">
    <property type="component" value="Unassembled WGS sequence"/>
</dbReference>
<dbReference type="GO" id="GO:0005248">
    <property type="term" value="F:voltage-gated sodium channel activity"/>
    <property type="evidence" value="ECO:0007669"/>
    <property type="project" value="TreeGrafter"/>
</dbReference>
<dbReference type="Gene3D" id="1.10.287.70">
    <property type="match status" value="1"/>
</dbReference>
<evidence type="ECO:0000256" key="6">
    <source>
        <dbReference type="SAM" id="MobiDB-lite"/>
    </source>
</evidence>
<dbReference type="InterPro" id="IPR005821">
    <property type="entry name" value="Ion_trans_dom"/>
</dbReference>
<dbReference type="PANTHER" id="PTHR10037:SF230">
    <property type="entry name" value="CA[2+]-CHANNEL PROTEIN ALPHA[[1]] SUBUNIT T, ISOFORM F"/>
    <property type="match status" value="1"/>
</dbReference>
<feature type="transmembrane region" description="Helical" evidence="7">
    <location>
        <begin position="437"/>
        <end position="463"/>
    </location>
</feature>
<evidence type="ECO:0000256" key="3">
    <source>
        <dbReference type="ARBA" id="ARBA00022837"/>
    </source>
</evidence>
<evidence type="ECO:0000259" key="8">
    <source>
        <dbReference type="PROSITE" id="PS50222"/>
    </source>
</evidence>
<proteinExistence type="predicted"/>
<dbReference type="Gene3D" id="1.10.238.10">
    <property type="entry name" value="EF-hand"/>
    <property type="match status" value="1"/>
</dbReference>
<dbReference type="InterPro" id="IPR018247">
    <property type="entry name" value="EF_Hand_1_Ca_BS"/>
</dbReference>
<feature type="compositionally biased region" description="Basic and acidic residues" evidence="6">
    <location>
        <begin position="109"/>
        <end position="121"/>
    </location>
</feature>
<keyword evidence="5 7" id="KW-0472">Membrane</keyword>
<comment type="caution">
    <text evidence="9">The sequence shown here is derived from an EMBL/GenBank/DDBJ whole genome shotgun (WGS) entry which is preliminary data.</text>
</comment>
<evidence type="ECO:0000256" key="5">
    <source>
        <dbReference type="ARBA" id="ARBA00023136"/>
    </source>
</evidence>
<keyword evidence="10" id="KW-1185">Reference proteome</keyword>
<dbReference type="GO" id="GO:0008332">
    <property type="term" value="F:low voltage-gated calcium channel activity"/>
    <property type="evidence" value="ECO:0007669"/>
    <property type="project" value="TreeGrafter"/>
</dbReference>
<dbReference type="SMART" id="SM00054">
    <property type="entry name" value="EFh"/>
    <property type="match status" value="2"/>
</dbReference>
<dbReference type="AlphaFoldDB" id="A0AA36MQS9"/>
<keyword evidence="2 7" id="KW-0812">Transmembrane</keyword>
<dbReference type="GO" id="GO:0070509">
    <property type="term" value="P:calcium ion import"/>
    <property type="evidence" value="ECO:0007669"/>
    <property type="project" value="TreeGrafter"/>
</dbReference>
<evidence type="ECO:0000256" key="1">
    <source>
        <dbReference type="ARBA" id="ARBA00004141"/>
    </source>
</evidence>
<dbReference type="GO" id="GO:0086010">
    <property type="term" value="P:membrane depolarization during action potential"/>
    <property type="evidence" value="ECO:0007669"/>
    <property type="project" value="TreeGrafter"/>
</dbReference>
<accession>A0AA36MQS9</accession>
<dbReference type="GO" id="GO:0001518">
    <property type="term" value="C:voltage-gated sodium channel complex"/>
    <property type="evidence" value="ECO:0007669"/>
    <property type="project" value="TreeGrafter"/>
</dbReference>
<gene>
    <name evidence="9" type="ORF">EVOR1521_LOCUS5670</name>
</gene>
<evidence type="ECO:0000256" key="7">
    <source>
        <dbReference type="SAM" id="Phobius"/>
    </source>
</evidence>
<dbReference type="InterPro" id="IPR027359">
    <property type="entry name" value="Volt_channel_dom_sf"/>
</dbReference>
<reference evidence="9" key="1">
    <citation type="submission" date="2023-08" db="EMBL/GenBank/DDBJ databases">
        <authorList>
            <person name="Chen Y."/>
            <person name="Shah S."/>
            <person name="Dougan E. K."/>
            <person name="Thang M."/>
            <person name="Chan C."/>
        </authorList>
    </citation>
    <scope>NUCLEOTIDE SEQUENCE</scope>
</reference>
<dbReference type="PROSITE" id="PS00018">
    <property type="entry name" value="EF_HAND_1"/>
    <property type="match status" value="2"/>
</dbReference>
<dbReference type="Pfam" id="PF00520">
    <property type="entry name" value="Ion_trans"/>
    <property type="match status" value="1"/>
</dbReference>
<protein>
    <recommendedName>
        <fullName evidence="8">EF-hand domain-containing protein</fullName>
    </recommendedName>
</protein>
<feature type="domain" description="EF-hand" evidence="8">
    <location>
        <begin position="515"/>
        <end position="550"/>
    </location>
</feature>
<dbReference type="Gene3D" id="1.20.120.350">
    <property type="entry name" value="Voltage-gated potassium channels. Chain C"/>
    <property type="match status" value="1"/>
</dbReference>
<dbReference type="Pfam" id="PF13202">
    <property type="entry name" value="EF-hand_5"/>
    <property type="match status" value="1"/>
</dbReference>
<organism evidence="9 10">
    <name type="scientific">Effrenium voratum</name>
    <dbReference type="NCBI Taxonomy" id="2562239"/>
    <lineage>
        <taxon>Eukaryota</taxon>
        <taxon>Sar</taxon>
        <taxon>Alveolata</taxon>
        <taxon>Dinophyceae</taxon>
        <taxon>Suessiales</taxon>
        <taxon>Symbiodiniaceae</taxon>
        <taxon>Effrenium</taxon>
    </lineage>
</organism>
<feature type="region of interest" description="Disordered" evidence="6">
    <location>
        <begin position="73"/>
        <end position="130"/>
    </location>
</feature>
<comment type="subcellular location">
    <subcellularLocation>
        <location evidence="1">Membrane</location>
        <topology evidence="1">Multi-pass membrane protein</topology>
    </subcellularLocation>
</comment>
<feature type="transmembrane region" description="Helical" evidence="7">
    <location>
        <begin position="355"/>
        <end position="378"/>
    </location>
</feature>
<keyword evidence="4 7" id="KW-1133">Transmembrane helix</keyword>
<dbReference type="PANTHER" id="PTHR10037">
    <property type="entry name" value="VOLTAGE-GATED CATION CHANNEL CALCIUM AND SODIUM"/>
    <property type="match status" value="1"/>
</dbReference>
<dbReference type="SUPFAM" id="SSF47473">
    <property type="entry name" value="EF-hand"/>
    <property type="match status" value="1"/>
</dbReference>
<name>A0AA36MQS9_9DINO</name>